<evidence type="ECO:0000259" key="18">
    <source>
        <dbReference type="PROSITE" id="PS51387"/>
    </source>
</evidence>
<dbReference type="EMBL" id="AQHZ01000021">
    <property type="protein sequence ID" value="ENO18010.1"/>
    <property type="molecule type" value="Genomic_DNA"/>
</dbReference>
<dbReference type="eggNOG" id="COG0812">
    <property type="taxonomic scope" value="Bacteria"/>
</dbReference>
<keyword evidence="20" id="KW-1185">Reference proteome</keyword>
<dbReference type="AlphaFoldDB" id="N6W664"/>
<dbReference type="GO" id="GO:0051301">
    <property type="term" value="P:cell division"/>
    <property type="evidence" value="ECO:0007669"/>
    <property type="project" value="UniProtKB-KW"/>
</dbReference>
<name>N6W664_9ACTO</name>
<dbReference type="EC" id="1.3.1.98" evidence="17"/>
<dbReference type="InterPro" id="IPR016167">
    <property type="entry name" value="FAD-bd_PCMH_sub1"/>
</dbReference>
<dbReference type="PANTHER" id="PTHR21071:SF4">
    <property type="entry name" value="UDP-N-ACETYLENOLPYRUVOYLGLUCOSAMINE REDUCTASE"/>
    <property type="match status" value="1"/>
</dbReference>
<keyword evidence="15 17" id="KW-0961">Cell wall biogenesis/degradation</keyword>
<keyword evidence="13 17" id="KW-0560">Oxidoreductase</keyword>
<evidence type="ECO:0000256" key="11">
    <source>
        <dbReference type="ARBA" id="ARBA00022960"/>
    </source>
</evidence>
<dbReference type="Gene3D" id="3.30.465.10">
    <property type="match status" value="1"/>
</dbReference>
<protein>
    <recommendedName>
        <fullName evidence="17">UDP-N-acetylenolpyruvoylglucosamine reductase</fullName>
        <ecNumber evidence="17">1.3.1.98</ecNumber>
    </recommendedName>
    <alternativeName>
        <fullName evidence="17">UDP-N-acetylmuramate dehydrogenase</fullName>
    </alternativeName>
</protein>
<dbReference type="Gene3D" id="3.90.78.10">
    <property type="entry name" value="UDP-N-acetylenolpyruvoylglucosamine reductase, C-terminal domain"/>
    <property type="match status" value="1"/>
</dbReference>
<evidence type="ECO:0000313" key="20">
    <source>
        <dbReference type="Proteomes" id="UP000013015"/>
    </source>
</evidence>
<comment type="similarity">
    <text evidence="5 17">Belongs to the MurB family.</text>
</comment>
<dbReference type="GO" id="GO:0008360">
    <property type="term" value="P:regulation of cell shape"/>
    <property type="evidence" value="ECO:0007669"/>
    <property type="project" value="UniProtKB-KW"/>
</dbReference>
<keyword evidence="14 17" id="KW-0131">Cell cycle</keyword>
<dbReference type="NCBIfam" id="NF010478">
    <property type="entry name" value="PRK13903.1"/>
    <property type="match status" value="1"/>
</dbReference>
<evidence type="ECO:0000256" key="9">
    <source>
        <dbReference type="ARBA" id="ARBA00022827"/>
    </source>
</evidence>
<evidence type="ECO:0000256" key="5">
    <source>
        <dbReference type="ARBA" id="ARBA00010485"/>
    </source>
</evidence>
<dbReference type="RefSeq" id="WP_005963487.1">
    <property type="nucleotide sequence ID" value="NZ_CP040505.1"/>
</dbReference>
<keyword evidence="11 17" id="KW-0133">Cell shape</keyword>
<evidence type="ECO:0000256" key="17">
    <source>
        <dbReference type="HAMAP-Rule" id="MF_00037"/>
    </source>
</evidence>
<evidence type="ECO:0000256" key="4">
    <source>
        <dbReference type="ARBA" id="ARBA00004752"/>
    </source>
</evidence>
<feature type="domain" description="FAD-binding PCMH-type" evidence="18">
    <location>
        <begin position="14"/>
        <end position="214"/>
    </location>
</feature>
<dbReference type="PANTHER" id="PTHR21071">
    <property type="entry name" value="UDP-N-ACETYLENOLPYRUVOYLGLUCOSAMINE REDUCTASE"/>
    <property type="match status" value="1"/>
</dbReference>
<dbReference type="STRING" id="888050.HMPREF9004_1282"/>
<dbReference type="InterPro" id="IPR016166">
    <property type="entry name" value="FAD-bd_PCMH"/>
</dbReference>
<evidence type="ECO:0000256" key="13">
    <source>
        <dbReference type="ARBA" id="ARBA00023002"/>
    </source>
</evidence>
<evidence type="ECO:0000256" key="16">
    <source>
        <dbReference type="ARBA" id="ARBA00048914"/>
    </source>
</evidence>
<dbReference type="PROSITE" id="PS51387">
    <property type="entry name" value="FAD_PCMH"/>
    <property type="match status" value="1"/>
</dbReference>
<accession>N6W664</accession>
<dbReference type="GO" id="GO:0071555">
    <property type="term" value="P:cell wall organization"/>
    <property type="evidence" value="ECO:0007669"/>
    <property type="project" value="UniProtKB-KW"/>
</dbReference>
<evidence type="ECO:0000256" key="14">
    <source>
        <dbReference type="ARBA" id="ARBA00023306"/>
    </source>
</evidence>
<evidence type="ECO:0000256" key="2">
    <source>
        <dbReference type="ARBA" id="ARBA00003921"/>
    </source>
</evidence>
<evidence type="ECO:0000256" key="3">
    <source>
        <dbReference type="ARBA" id="ARBA00004496"/>
    </source>
</evidence>
<keyword evidence="12 17" id="KW-0573">Peptidoglycan synthesis</keyword>
<dbReference type="InterPro" id="IPR011601">
    <property type="entry name" value="MurB_C"/>
</dbReference>
<comment type="catalytic activity">
    <reaction evidence="16 17">
        <text>UDP-N-acetyl-alpha-D-muramate + NADP(+) = UDP-N-acetyl-3-O-(1-carboxyvinyl)-alpha-D-glucosamine + NADPH + H(+)</text>
        <dbReference type="Rhea" id="RHEA:12248"/>
        <dbReference type="ChEBI" id="CHEBI:15378"/>
        <dbReference type="ChEBI" id="CHEBI:57783"/>
        <dbReference type="ChEBI" id="CHEBI:58349"/>
        <dbReference type="ChEBI" id="CHEBI:68483"/>
        <dbReference type="ChEBI" id="CHEBI:70757"/>
        <dbReference type="EC" id="1.3.1.98"/>
    </reaction>
</comment>
<feature type="active site" evidence="17">
    <location>
        <position position="368"/>
    </location>
</feature>
<dbReference type="Gene3D" id="3.30.43.10">
    <property type="entry name" value="Uridine Diphospho-n-acetylenolpyruvylglucosamine Reductase, domain 2"/>
    <property type="match status" value="1"/>
</dbReference>
<evidence type="ECO:0000256" key="6">
    <source>
        <dbReference type="ARBA" id="ARBA00022490"/>
    </source>
</evidence>
<dbReference type="InterPro" id="IPR016169">
    <property type="entry name" value="FAD-bd_PCMH_sub2"/>
</dbReference>
<dbReference type="InterPro" id="IPR006094">
    <property type="entry name" value="Oxid_FAD_bind_N"/>
</dbReference>
<feature type="active site" evidence="17">
    <location>
        <position position="178"/>
    </location>
</feature>
<reference evidence="19 20" key="1">
    <citation type="submission" date="2013-03" db="EMBL/GenBank/DDBJ databases">
        <title>Reference genome for the Human Microbiome Project.</title>
        <authorList>
            <person name="Aqrawi P."/>
            <person name="Ayvaz T."/>
            <person name="Bess C."/>
            <person name="Blankenburg K."/>
            <person name="Coyle M."/>
            <person name="Deng J."/>
            <person name="Forbes L."/>
            <person name="Fowler G."/>
            <person name="Francisco L."/>
            <person name="Fu Q."/>
            <person name="Gibbs R."/>
            <person name="Gross S."/>
            <person name="Gubbala S."/>
            <person name="Hale W."/>
            <person name="Hemphill L."/>
            <person name="Highlander S."/>
            <person name="Hirani K."/>
            <person name="Jackson L."/>
            <person name="Jakkamsetti A."/>
            <person name="Javaid M."/>
            <person name="Jayaseelan J.C."/>
            <person name="Jiang H."/>
            <person name="Joshi V."/>
            <person name="Korchina V."/>
            <person name="Kovar C."/>
            <person name="Lara F."/>
            <person name="Lee S."/>
            <person name="Liu Y."/>
            <person name="Mata R."/>
            <person name="Mathew T."/>
            <person name="Munidasa M."/>
            <person name="Muzny D."/>
            <person name="Nazareth L."/>
            <person name="Ngo R."/>
            <person name="Nguyen L."/>
            <person name="Nguyen N."/>
            <person name="Okwuonu G."/>
            <person name="Ongeri F."/>
            <person name="Palculict T."/>
            <person name="Patil S."/>
            <person name="Petrosino J."/>
            <person name="Pham C."/>
            <person name="Pham P."/>
            <person name="Pu L.-L."/>
            <person name="Qin X."/>
            <person name="Qu J."/>
            <person name="Reid J."/>
            <person name="Ross M."/>
            <person name="Ruth R."/>
            <person name="Saada N."/>
            <person name="San Lucas F."/>
            <person name="Santibanez J."/>
            <person name="Shang Y."/>
            <person name="Simmons D."/>
            <person name="Song X.-Z."/>
            <person name="Tang L.-Y."/>
            <person name="Thornton R."/>
            <person name="Warren J."/>
            <person name="Weissenberger G."/>
            <person name="Wilczek-Boney K."/>
            <person name="Worley K."/>
            <person name="Youmans B."/>
            <person name="Zhang J."/>
            <person name="Zhang L."/>
            <person name="Zhao Z."/>
            <person name="Zhou C."/>
            <person name="Zhu D."/>
            <person name="Zhu Y."/>
        </authorList>
    </citation>
    <scope>NUCLEOTIDE SEQUENCE [LARGE SCALE GENOMIC DNA]</scope>
    <source>
        <strain evidence="19 20">F0333</strain>
    </source>
</reference>
<evidence type="ECO:0000256" key="8">
    <source>
        <dbReference type="ARBA" id="ARBA00022630"/>
    </source>
</evidence>
<dbReference type="InterPro" id="IPR003170">
    <property type="entry name" value="MurB"/>
</dbReference>
<dbReference type="HOGENOM" id="CLU_035304_0_1_11"/>
<gene>
    <name evidence="17 19" type="primary">murB</name>
    <name evidence="19" type="ORF">HMPREF9004_1282</name>
</gene>
<evidence type="ECO:0000256" key="1">
    <source>
        <dbReference type="ARBA" id="ARBA00001974"/>
    </source>
</evidence>
<dbReference type="SUPFAM" id="SSF56194">
    <property type="entry name" value="Uridine diphospho-N-Acetylenolpyruvylglucosamine reductase, MurB, C-terminal domain"/>
    <property type="match status" value="1"/>
</dbReference>
<dbReference type="InterPro" id="IPR036635">
    <property type="entry name" value="MurB_C_sf"/>
</dbReference>
<proteinExistence type="inferred from homology"/>
<evidence type="ECO:0000256" key="12">
    <source>
        <dbReference type="ARBA" id="ARBA00022984"/>
    </source>
</evidence>
<keyword evidence="6 17" id="KW-0963">Cytoplasm</keyword>
<sequence>MTIPTLAELTTFRVGGPIRDYLATDDRAALIDAIKKADEAGTPLLVIGGGSNLLACDEGFEGLVVKDLRSEIHIEQTPASTRAQAEPHDPEGPCRATRRVTASAGTTWDEFVDWSLDEGLSGLEALSGIPGTVGAAPVQNIGAYGHELGETLLEVRVWDRHKKQEATLGAEELAFGYRESIIKRSIHTGDENGRLWGPSGRWIVLEVTFLLEVSPLSSPVLYRELAKRLGIEQGERAEARIVRDTVLALRRTKGMVLDPEDHDSWSAGSFFTNPILSPQAAELLPAEAPRFPTADGRVKTSAAWLIDHAGFPKGYSIPGAREGGAALSGKHVLALTNRGQASAAEVVELALRVREGVEERFGVHLVPEPLALGITW</sequence>
<evidence type="ECO:0000256" key="7">
    <source>
        <dbReference type="ARBA" id="ARBA00022618"/>
    </source>
</evidence>
<keyword evidence="8 17" id="KW-0285">Flavoprotein</keyword>
<comment type="caution">
    <text evidence="19">The sequence shown here is derived from an EMBL/GenBank/DDBJ whole genome shotgun (WGS) entry which is preliminary data.</text>
</comment>
<organism evidence="19 20">
    <name type="scientific">Schaalia cardiffensis F0333</name>
    <dbReference type="NCBI Taxonomy" id="888050"/>
    <lineage>
        <taxon>Bacteria</taxon>
        <taxon>Bacillati</taxon>
        <taxon>Actinomycetota</taxon>
        <taxon>Actinomycetes</taxon>
        <taxon>Actinomycetales</taxon>
        <taxon>Actinomycetaceae</taxon>
        <taxon>Schaalia</taxon>
    </lineage>
</organism>
<comment type="cofactor">
    <cofactor evidence="1 17">
        <name>FAD</name>
        <dbReference type="ChEBI" id="CHEBI:57692"/>
    </cofactor>
</comment>
<dbReference type="GO" id="GO:0071949">
    <property type="term" value="F:FAD binding"/>
    <property type="evidence" value="ECO:0007669"/>
    <property type="project" value="InterPro"/>
</dbReference>
<comment type="pathway">
    <text evidence="4 17">Cell wall biogenesis; peptidoglycan biosynthesis.</text>
</comment>
<evidence type="ECO:0000256" key="10">
    <source>
        <dbReference type="ARBA" id="ARBA00022857"/>
    </source>
</evidence>
<evidence type="ECO:0000313" key="19">
    <source>
        <dbReference type="EMBL" id="ENO18010.1"/>
    </source>
</evidence>
<dbReference type="PATRIC" id="fig|888050.3.peg.1224"/>
<comment type="subcellular location">
    <subcellularLocation>
        <location evidence="3 17">Cytoplasm</location>
    </subcellularLocation>
</comment>
<keyword evidence="7 17" id="KW-0132">Cell division</keyword>
<feature type="active site" description="Proton donor" evidence="17">
    <location>
        <position position="269"/>
    </location>
</feature>
<dbReference type="GO" id="GO:0008762">
    <property type="term" value="F:UDP-N-acetylmuramate dehydrogenase activity"/>
    <property type="evidence" value="ECO:0007669"/>
    <property type="project" value="UniProtKB-UniRule"/>
</dbReference>
<dbReference type="Pfam" id="PF01565">
    <property type="entry name" value="FAD_binding_4"/>
    <property type="match status" value="1"/>
</dbReference>
<dbReference type="SUPFAM" id="SSF56176">
    <property type="entry name" value="FAD-binding/transporter-associated domain-like"/>
    <property type="match status" value="1"/>
</dbReference>
<dbReference type="GO" id="GO:0009252">
    <property type="term" value="P:peptidoglycan biosynthetic process"/>
    <property type="evidence" value="ECO:0007669"/>
    <property type="project" value="UniProtKB-UniRule"/>
</dbReference>
<dbReference type="NCBIfam" id="TIGR00179">
    <property type="entry name" value="murB"/>
    <property type="match status" value="1"/>
</dbReference>
<dbReference type="InterPro" id="IPR036318">
    <property type="entry name" value="FAD-bd_PCMH-like_sf"/>
</dbReference>
<dbReference type="UniPathway" id="UPA00219"/>
<keyword evidence="9 17" id="KW-0274">FAD</keyword>
<evidence type="ECO:0000256" key="15">
    <source>
        <dbReference type="ARBA" id="ARBA00023316"/>
    </source>
</evidence>
<comment type="function">
    <text evidence="2 17">Cell wall formation.</text>
</comment>
<dbReference type="Pfam" id="PF02873">
    <property type="entry name" value="MurB_C"/>
    <property type="match status" value="1"/>
</dbReference>
<dbReference type="Proteomes" id="UP000013015">
    <property type="component" value="Unassembled WGS sequence"/>
</dbReference>
<dbReference type="HAMAP" id="MF_00037">
    <property type="entry name" value="MurB"/>
    <property type="match status" value="1"/>
</dbReference>
<dbReference type="GO" id="GO:0005829">
    <property type="term" value="C:cytosol"/>
    <property type="evidence" value="ECO:0007669"/>
    <property type="project" value="TreeGrafter"/>
</dbReference>
<keyword evidence="10 17" id="KW-0521">NADP</keyword>